<evidence type="ECO:0000256" key="8">
    <source>
        <dbReference type="SAM" id="Phobius"/>
    </source>
</evidence>
<organism evidence="11 12">
    <name type="scientific">Halosolutus amylolyticus</name>
    <dbReference type="NCBI Taxonomy" id="2932267"/>
    <lineage>
        <taxon>Archaea</taxon>
        <taxon>Methanobacteriati</taxon>
        <taxon>Methanobacteriota</taxon>
        <taxon>Stenosarchaea group</taxon>
        <taxon>Halobacteria</taxon>
        <taxon>Halobacteriales</taxon>
        <taxon>Natrialbaceae</taxon>
        <taxon>Halosolutus</taxon>
    </lineage>
</organism>
<dbReference type="Gene3D" id="3.40.50.12370">
    <property type="match status" value="1"/>
</dbReference>
<evidence type="ECO:0000313" key="11">
    <source>
        <dbReference type="EMBL" id="MFC4540748.1"/>
    </source>
</evidence>
<evidence type="ECO:0000259" key="9">
    <source>
        <dbReference type="Pfam" id="PF00582"/>
    </source>
</evidence>
<dbReference type="PANTHER" id="PTHR43562:SF4">
    <property type="entry name" value="NA(+)_H(+) ANTIPORTER NHAS5"/>
    <property type="match status" value="1"/>
</dbReference>
<protein>
    <submittedName>
        <fullName evidence="11">Cation:proton antiporter</fullName>
    </submittedName>
</protein>
<dbReference type="InterPro" id="IPR006153">
    <property type="entry name" value="Cation/H_exchanger_TM"/>
</dbReference>
<reference evidence="11 12" key="1">
    <citation type="journal article" date="2019" name="Int. J. Syst. Evol. Microbiol.">
        <title>The Global Catalogue of Microorganisms (GCM) 10K type strain sequencing project: providing services to taxonomists for standard genome sequencing and annotation.</title>
        <authorList>
            <consortium name="The Broad Institute Genomics Platform"/>
            <consortium name="The Broad Institute Genome Sequencing Center for Infectious Disease"/>
            <person name="Wu L."/>
            <person name="Ma J."/>
        </authorList>
    </citation>
    <scope>NUCLEOTIDE SEQUENCE [LARGE SCALE GENOMIC DNA]</scope>
    <source>
        <strain evidence="11 12">WLHS5</strain>
    </source>
</reference>
<dbReference type="GO" id="GO:0006811">
    <property type="term" value="P:monoatomic ion transport"/>
    <property type="evidence" value="ECO:0007669"/>
    <property type="project" value="UniProtKB-KW"/>
</dbReference>
<proteinExistence type="predicted"/>
<keyword evidence="2" id="KW-0813">Transport</keyword>
<keyword evidence="5 8" id="KW-1133">Transmembrane helix</keyword>
<feature type="transmembrane region" description="Helical" evidence="8">
    <location>
        <begin position="102"/>
        <end position="124"/>
    </location>
</feature>
<feature type="transmembrane region" description="Helical" evidence="8">
    <location>
        <begin position="344"/>
        <end position="366"/>
    </location>
</feature>
<comment type="caution">
    <text evidence="11">The sequence shown here is derived from an EMBL/GenBank/DDBJ whole genome shotgun (WGS) entry which is preliminary data.</text>
</comment>
<feature type="transmembrane region" description="Helical" evidence="8">
    <location>
        <begin position="229"/>
        <end position="245"/>
    </location>
</feature>
<evidence type="ECO:0000256" key="4">
    <source>
        <dbReference type="ARBA" id="ARBA00022692"/>
    </source>
</evidence>
<dbReference type="RefSeq" id="WP_250138909.1">
    <property type="nucleotide sequence ID" value="NZ_JALIQP010000001.1"/>
</dbReference>
<accession>A0ABD5PK04</accession>
<comment type="subcellular location">
    <subcellularLocation>
        <location evidence="1">Membrane</location>
        <topology evidence="1">Multi-pass membrane protein</topology>
    </subcellularLocation>
</comment>
<sequence>MWSNTPLVVAVAIPELPLEEPVLVFTIALAVFLVGPLLVRRLGQPGIIGIVLFGAILGPGGTGLVAHSDAIVLLGEVGLIYLLFTVGLELDLRQFSEDPGSAALFGLVSFGLPFVVGTIVAMALLGLDRLSALLLAAVFASHTLLAYPIVNRYDVTRNRAVTAVFGGILFTDTLALFVLALVRSAAEAGLTASVVVEKIVALGVLLAGTWFVVPPIARRFFQNFSEESYFEFLFVTVVFFGAASAATLLDVAPILGAFVGGLALNRLIPEGGTLLSRIEFAGNAFFIPFFLLHVGMFVDATVIFQGRRTLEVAAVIVGVMIALKWLAAWLVARVKGYTADERDVMFGLSIGQAAAALAITLIGFEVGLFDAAILNAVVLMLIVSAVLSPWVTKRAGQRLALAEAVEPDDGALGDPRILLPISYAADRQRQLLEMALLLKDDERERPIHTLTVVQPARRGSPDRTVDEAYDDLEELTAVGSEAEVPVDPEIRVNHNPASGIVRGAVEVQADLLLLGWDAQRSIGQRLFGSVIDQVLARTTDPVMVARLGHPVNTTDRLFVVLPDGIDHHEGFFESVALLKRLADRLGAPVTVLAVGGSAHQYERLFDLVEPELDAEFRELSSWRALHSRLEDDATANDLVSVISSRPGSVGWHDELRELPSRLAELPPASFVLLHPREDDPEYDRQFLRFK</sequence>
<dbReference type="Pfam" id="PF00999">
    <property type="entry name" value="Na_H_Exchanger"/>
    <property type="match status" value="1"/>
</dbReference>
<feature type="transmembrane region" description="Helical" evidence="8">
    <location>
        <begin position="22"/>
        <end position="39"/>
    </location>
</feature>
<keyword evidence="12" id="KW-1185">Reference proteome</keyword>
<dbReference type="GO" id="GO:0015297">
    <property type="term" value="F:antiporter activity"/>
    <property type="evidence" value="ECO:0007669"/>
    <property type="project" value="UniProtKB-KW"/>
</dbReference>
<feature type="transmembrane region" description="Helical" evidence="8">
    <location>
        <begin position="280"/>
        <end position="306"/>
    </location>
</feature>
<dbReference type="PANTHER" id="PTHR43562">
    <property type="entry name" value="NAPA-TYPE SODIUM/HYDROGEN ANTIPORTER"/>
    <property type="match status" value="1"/>
</dbReference>
<keyword evidence="7 8" id="KW-0472">Membrane</keyword>
<dbReference type="Gene3D" id="1.20.1530.20">
    <property type="match status" value="1"/>
</dbReference>
<dbReference type="InterPro" id="IPR038770">
    <property type="entry name" value="Na+/solute_symporter_sf"/>
</dbReference>
<feature type="transmembrane region" description="Helical" evidence="8">
    <location>
        <begin position="130"/>
        <end position="150"/>
    </location>
</feature>
<evidence type="ECO:0000256" key="2">
    <source>
        <dbReference type="ARBA" id="ARBA00022448"/>
    </source>
</evidence>
<evidence type="ECO:0000256" key="3">
    <source>
        <dbReference type="ARBA" id="ARBA00022449"/>
    </source>
</evidence>
<feature type="transmembrane region" description="Helical" evidence="8">
    <location>
        <begin position="46"/>
        <end position="65"/>
    </location>
</feature>
<feature type="transmembrane region" description="Helical" evidence="8">
    <location>
        <begin position="312"/>
        <end position="332"/>
    </location>
</feature>
<evidence type="ECO:0000256" key="1">
    <source>
        <dbReference type="ARBA" id="ARBA00004141"/>
    </source>
</evidence>
<dbReference type="EMBL" id="JBHSFA010000002">
    <property type="protein sequence ID" value="MFC4540748.1"/>
    <property type="molecule type" value="Genomic_DNA"/>
</dbReference>
<feature type="domain" description="UspA" evidence="9">
    <location>
        <begin position="416"/>
        <end position="546"/>
    </location>
</feature>
<dbReference type="SUPFAM" id="SSF52402">
    <property type="entry name" value="Adenine nucleotide alpha hydrolases-like"/>
    <property type="match status" value="1"/>
</dbReference>
<dbReference type="InterPro" id="IPR006016">
    <property type="entry name" value="UspA"/>
</dbReference>
<feature type="transmembrane region" description="Helical" evidence="8">
    <location>
        <begin position="162"/>
        <end position="186"/>
    </location>
</feature>
<feature type="transmembrane region" description="Helical" evidence="8">
    <location>
        <begin position="372"/>
        <end position="391"/>
    </location>
</feature>
<evidence type="ECO:0000256" key="7">
    <source>
        <dbReference type="ARBA" id="ARBA00023136"/>
    </source>
</evidence>
<evidence type="ECO:0000313" key="12">
    <source>
        <dbReference type="Proteomes" id="UP001595898"/>
    </source>
</evidence>
<gene>
    <name evidence="11" type="ORF">ACFO5R_02250</name>
</gene>
<feature type="transmembrane region" description="Helical" evidence="8">
    <location>
        <begin position="71"/>
        <end position="90"/>
    </location>
</feature>
<keyword evidence="4 8" id="KW-0812">Transmembrane</keyword>
<evidence type="ECO:0000256" key="5">
    <source>
        <dbReference type="ARBA" id="ARBA00022989"/>
    </source>
</evidence>
<dbReference type="Proteomes" id="UP001595898">
    <property type="component" value="Unassembled WGS sequence"/>
</dbReference>
<feature type="domain" description="Cation/H+ exchanger transmembrane" evidence="10">
    <location>
        <begin position="30"/>
        <end position="392"/>
    </location>
</feature>
<keyword evidence="3" id="KW-0050">Antiport</keyword>
<keyword evidence="6" id="KW-0406">Ion transport</keyword>
<dbReference type="Pfam" id="PF00582">
    <property type="entry name" value="Usp"/>
    <property type="match status" value="1"/>
</dbReference>
<dbReference type="GO" id="GO:0016020">
    <property type="term" value="C:membrane"/>
    <property type="evidence" value="ECO:0007669"/>
    <property type="project" value="UniProtKB-SubCell"/>
</dbReference>
<evidence type="ECO:0000256" key="6">
    <source>
        <dbReference type="ARBA" id="ARBA00023065"/>
    </source>
</evidence>
<name>A0ABD5PK04_9EURY</name>
<dbReference type="AlphaFoldDB" id="A0ABD5PK04"/>
<feature type="transmembrane region" description="Helical" evidence="8">
    <location>
        <begin position="198"/>
        <end position="217"/>
    </location>
</feature>
<evidence type="ECO:0000259" key="10">
    <source>
        <dbReference type="Pfam" id="PF00999"/>
    </source>
</evidence>